<dbReference type="InterPro" id="IPR035472">
    <property type="entry name" value="RpiR-like_SIS"/>
</dbReference>
<keyword evidence="7" id="KW-1185">Reference proteome</keyword>
<dbReference type="GeneID" id="93159633"/>
<evidence type="ECO:0000259" key="4">
    <source>
        <dbReference type="PROSITE" id="PS51071"/>
    </source>
</evidence>
<dbReference type="SUPFAM" id="SSF46689">
    <property type="entry name" value="Homeodomain-like"/>
    <property type="match status" value="1"/>
</dbReference>
<evidence type="ECO:0000256" key="1">
    <source>
        <dbReference type="ARBA" id="ARBA00023015"/>
    </source>
</evidence>
<dbReference type="Gene3D" id="1.10.10.10">
    <property type="entry name" value="Winged helix-like DNA-binding domain superfamily/Winged helix DNA-binding domain"/>
    <property type="match status" value="1"/>
</dbReference>
<sequence>MKLDDLVNKYYSDLNLNDLYIWRYILGHKKTCENMSISELAEHCNVSKTSILRFTQKISLNGFSELKFYLKMENNDEDTINQDLIKTICNDYCNAIQYAENQNYQKACQMIYSANHVFAYGTGGVQQHAIQILKRFFFKLNKSINIVYGSNEMDYLVNNLTSDDLVIVFSVQASQQSDVEFVQKCKEKNAKILSLTLFLDNPIARISDENLYYLCSHRDFSIHGKHFSPTSMFYITVEILFLQYAIYLESIQ</sequence>
<dbReference type="InterPro" id="IPR036388">
    <property type="entry name" value="WH-like_DNA-bd_sf"/>
</dbReference>
<protein>
    <submittedName>
        <fullName evidence="6">MurR/RpiR family transcriptional regulator</fullName>
    </submittedName>
</protein>
<dbReference type="Pfam" id="PF01418">
    <property type="entry name" value="HTH_6"/>
    <property type="match status" value="1"/>
</dbReference>
<evidence type="ECO:0000259" key="5">
    <source>
        <dbReference type="PROSITE" id="PS51464"/>
    </source>
</evidence>
<gene>
    <name evidence="6" type="ORF">FYJ55_10100</name>
</gene>
<dbReference type="RefSeq" id="WP_154556725.1">
    <property type="nucleotide sequence ID" value="NZ_VUMR01000084.1"/>
</dbReference>
<name>A0A6N7V5U7_9FIRM</name>
<dbReference type="InterPro" id="IPR047640">
    <property type="entry name" value="RpiR-like"/>
</dbReference>
<dbReference type="AlphaFoldDB" id="A0A6N7V5U7"/>
<dbReference type="GO" id="GO:0097367">
    <property type="term" value="F:carbohydrate derivative binding"/>
    <property type="evidence" value="ECO:0007669"/>
    <property type="project" value="InterPro"/>
</dbReference>
<organism evidence="6 7">
    <name type="scientific">Holdemanella porci</name>
    <dbReference type="NCBI Taxonomy" id="2652276"/>
    <lineage>
        <taxon>Bacteria</taxon>
        <taxon>Bacillati</taxon>
        <taxon>Bacillota</taxon>
        <taxon>Erysipelotrichia</taxon>
        <taxon>Erysipelotrichales</taxon>
        <taxon>Erysipelotrichaceae</taxon>
        <taxon>Holdemanella</taxon>
    </lineage>
</organism>
<evidence type="ECO:0000256" key="2">
    <source>
        <dbReference type="ARBA" id="ARBA00023125"/>
    </source>
</evidence>
<feature type="domain" description="SIS" evidence="5">
    <location>
        <begin position="107"/>
        <end position="252"/>
    </location>
</feature>
<proteinExistence type="predicted"/>
<dbReference type="GO" id="GO:1901135">
    <property type="term" value="P:carbohydrate derivative metabolic process"/>
    <property type="evidence" value="ECO:0007669"/>
    <property type="project" value="InterPro"/>
</dbReference>
<accession>A0A6N7V5U7</accession>
<dbReference type="Proteomes" id="UP000434241">
    <property type="component" value="Unassembled WGS sequence"/>
</dbReference>
<dbReference type="PANTHER" id="PTHR30514:SF1">
    <property type="entry name" value="HTH-TYPE TRANSCRIPTIONAL REGULATOR HEXR-RELATED"/>
    <property type="match status" value="1"/>
</dbReference>
<dbReference type="InterPro" id="IPR009057">
    <property type="entry name" value="Homeodomain-like_sf"/>
</dbReference>
<keyword evidence="3" id="KW-0804">Transcription</keyword>
<dbReference type="InterPro" id="IPR046348">
    <property type="entry name" value="SIS_dom_sf"/>
</dbReference>
<dbReference type="InterPro" id="IPR001347">
    <property type="entry name" value="SIS_dom"/>
</dbReference>
<dbReference type="Pfam" id="PF01380">
    <property type="entry name" value="SIS"/>
    <property type="match status" value="1"/>
</dbReference>
<dbReference type="GO" id="GO:0003700">
    <property type="term" value="F:DNA-binding transcription factor activity"/>
    <property type="evidence" value="ECO:0007669"/>
    <property type="project" value="InterPro"/>
</dbReference>
<dbReference type="Gene3D" id="3.40.50.10490">
    <property type="entry name" value="Glucose-6-phosphate isomerase like protein, domain 1"/>
    <property type="match status" value="1"/>
</dbReference>
<keyword evidence="1" id="KW-0805">Transcription regulation</keyword>
<dbReference type="InterPro" id="IPR000281">
    <property type="entry name" value="HTH_RpiR"/>
</dbReference>
<evidence type="ECO:0000256" key="3">
    <source>
        <dbReference type="ARBA" id="ARBA00023163"/>
    </source>
</evidence>
<dbReference type="CDD" id="cd05013">
    <property type="entry name" value="SIS_RpiR"/>
    <property type="match status" value="1"/>
</dbReference>
<dbReference type="EMBL" id="VUMR01000084">
    <property type="protein sequence ID" value="MSS57196.1"/>
    <property type="molecule type" value="Genomic_DNA"/>
</dbReference>
<evidence type="ECO:0000313" key="7">
    <source>
        <dbReference type="Proteomes" id="UP000434241"/>
    </source>
</evidence>
<comment type="caution">
    <text evidence="6">The sequence shown here is derived from an EMBL/GenBank/DDBJ whole genome shotgun (WGS) entry which is preliminary data.</text>
</comment>
<dbReference type="SUPFAM" id="SSF53697">
    <property type="entry name" value="SIS domain"/>
    <property type="match status" value="1"/>
</dbReference>
<dbReference type="PROSITE" id="PS51464">
    <property type="entry name" value="SIS"/>
    <property type="match status" value="1"/>
</dbReference>
<evidence type="ECO:0000313" key="6">
    <source>
        <dbReference type="EMBL" id="MSS57196.1"/>
    </source>
</evidence>
<dbReference type="PANTHER" id="PTHR30514">
    <property type="entry name" value="GLUCOKINASE"/>
    <property type="match status" value="1"/>
</dbReference>
<keyword evidence="2" id="KW-0238">DNA-binding</keyword>
<reference evidence="6 7" key="1">
    <citation type="submission" date="2019-08" db="EMBL/GenBank/DDBJ databases">
        <title>In-depth cultivation of the pig gut microbiome towards novel bacterial diversity and tailored functional studies.</title>
        <authorList>
            <person name="Wylensek D."/>
            <person name="Hitch T.C.A."/>
            <person name="Clavel T."/>
        </authorList>
    </citation>
    <scope>NUCLEOTIDE SEQUENCE [LARGE SCALE GENOMIC DNA]</scope>
    <source>
        <strain evidence="6 7">LKV-472-APC-3</strain>
    </source>
</reference>
<dbReference type="PROSITE" id="PS51071">
    <property type="entry name" value="HTH_RPIR"/>
    <property type="match status" value="1"/>
</dbReference>
<dbReference type="GO" id="GO:0003677">
    <property type="term" value="F:DNA binding"/>
    <property type="evidence" value="ECO:0007669"/>
    <property type="project" value="UniProtKB-KW"/>
</dbReference>
<feature type="domain" description="HTH rpiR-type" evidence="4">
    <location>
        <begin position="1"/>
        <end position="77"/>
    </location>
</feature>